<dbReference type="PANTHER" id="PTHR22932:SF1">
    <property type="entry name" value="CO-CHAPERONE PROTEIN DAF-41"/>
    <property type="match status" value="1"/>
</dbReference>
<feature type="compositionally biased region" description="Basic and acidic residues" evidence="2">
    <location>
        <begin position="157"/>
        <end position="184"/>
    </location>
</feature>
<feature type="compositionally biased region" description="Basic and acidic residues" evidence="2">
    <location>
        <begin position="121"/>
        <end position="145"/>
    </location>
</feature>
<sequence length="196" mass="23200">MATAKPLTPNFLWAQDKNNIFVKIDLADVADKDLKVQVTREGLSFGATSRGKKYELEIKFRFPVNPKTVQYSIKRIVSFLVEKETSNAWWPHLLAEEDKKKHKTSCKIDWEKFIDEDDSDKKELDMNNSEDWKNLKPRPTPKEWDEPSEYDDIYVFPDKEKEKEKDKDKEKEKENENENKKEETNVAPNESNKEQE</sequence>
<dbReference type="GO" id="GO:0005829">
    <property type="term" value="C:cytosol"/>
    <property type="evidence" value="ECO:0007669"/>
    <property type="project" value="TreeGrafter"/>
</dbReference>
<dbReference type="Gene3D" id="2.60.40.790">
    <property type="match status" value="1"/>
</dbReference>
<feature type="non-terminal residue" evidence="4">
    <location>
        <position position="196"/>
    </location>
</feature>
<dbReference type="GO" id="GO:0051131">
    <property type="term" value="P:chaperone-mediated protein complex assembly"/>
    <property type="evidence" value="ECO:0007669"/>
    <property type="project" value="TreeGrafter"/>
</dbReference>
<evidence type="ECO:0000313" key="5">
    <source>
        <dbReference type="Proteomes" id="UP000023152"/>
    </source>
</evidence>
<evidence type="ECO:0000259" key="3">
    <source>
        <dbReference type="PROSITE" id="PS51203"/>
    </source>
</evidence>
<dbReference type="InterPro" id="IPR008978">
    <property type="entry name" value="HSP20-like_chaperone"/>
</dbReference>
<dbReference type="OMA" id="KETSNAW"/>
<dbReference type="Proteomes" id="UP000023152">
    <property type="component" value="Unassembled WGS sequence"/>
</dbReference>
<keyword evidence="5" id="KW-1185">Reference proteome</keyword>
<dbReference type="PROSITE" id="PS51203">
    <property type="entry name" value="CS"/>
    <property type="match status" value="1"/>
</dbReference>
<dbReference type="InterPro" id="IPR007052">
    <property type="entry name" value="CS_dom"/>
</dbReference>
<comment type="caution">
    <text evidence="4">The sequence shown here is derived from an EMBL/GenBank/DDBJ whole genome shotgun (WGS) entry which is preliminary data.</text>
</comment>
<dbReference type="GO" id="GO:0051879">
    <property type="term" value="F:Hsp90 protein binding"/>
    <property type="evidence" value="ECO:0007669"/>
    <property type="project" value="InterPro"/>
</dbReference>
<protein>
    <recommendedName>
        <fullName evidence="3">CS domain-containing protein</fullName>
    </recommendedName>
</protein>
<feature type="domain" description="CS" evidence="3">
    <location>
        <begin position="6"/>
        <end position="94"/>
    </location>
</feature>
<dbReference type="EMBL" id="ASPP01049283">
    <property type="protein sequence ID" value="ETN97566.1"/>
    <property type="molecule type" value="Genomic_DNA"/>
</dbReference>
<dbReference type="SUPFAM" id="SSF49764">
    <property type="entry name" value="HSP20-like chaperones"/>
    <property type="match status" value="1"/>
</dbReference>
<reference evidence="4 5" key="1">
    <citation type="journal article" date="2013" name="Curr. Biol.">
        <title>The Genome of the Foraminiferan Reticulomyxa filosa.</title>
        <authorList>
            <person name="Glockner G."/>
            <person name="Hulsmann N."/>
            <person name="Schleicher M."/>
            <person name="Noegel A.A."/>
            <person name="Eichinger L."/>
            <person name="Gallinger C."/>
            <person name="Pawlowski J."/>
            <person name="Sierra R."/>
            <person name="Euteneuer U."/>
            <person name="Pillet L."/>
            <person name="Moustafa A."/>
            <person name="Platzer M."/>
            <person name="Groth M."/>
            <person name="Szafranski K."/>
            <person name="Schliwa M."/>
        </authorList>
    </citation>
    <scope>NUCLEOTIDE SEQUENCE [LARGE SCALE GENOMIC DNA]</scope>
</reference>
<gene>
    <name evidence="4" type="ORF">RFI_39963</name>
</gene>
<accession>X6L8Y0</accession>
<feature type="region of interest" description="Disordered" evidence="2">
    <location>
        <begin position="121"/>
        <end position="196"/>
    </location>
</feature>
<evidence type="ECO:0000313" key="4">
    <source>
        <dbReference type="EMBL" id="ETN97566.1"/>
    </source>
</evidence>
<dbReference type="GO" id="GO:0006457">
    <property type="term" value="P:protein folding"/>
    <property type="evidence" value="ECO:0007669"/>
    <property type="project" value="TreeGrafter"/>
</dbReference>
<dbReference type="GO" id="GO:0051087">
    <property type="term" value="F:protein-folding chaperone binding"/>
    <property type="evidence" value="ECO:0007669"/>
    <property type="project" value="TreeGrafter"/>
</dbReference>
<evidence type="ECO:0000256" key="2">
    <source>
        <dbReference type="SAM" id="MobiDB-lite"/>
    </source>
</evidence>
<dbReference type="InterPro" id="IPR045250">
    <property type="entry name" value="p23-like"/>
</dbReference>
<proteinExistence type="inferred from homology"/>
<comment type="similarity">
    <text evidence="1">Belongs to the p23/wos2 family.</text>
</comment>
<dbReference type="AlphaFoldDB" id="X6L8Y0"/>
<dbReference type="Pfam" id="PF04969">
    <property type="entry name" value="CS"/>
    <property type="match status" value="1"/>
</dbReference>
<dbReference type="OrthoDB" id="1564555at2759"/>
<dbReference type="GO" id="GO:0005634">
    <property type="term" value="C:nucleus"/>
    <property type="evidence" value="ECO:0007669"/>
    <property type="project" value="TreeGrafter"/>
</dbReference>
<evidence type="ECO:0000256" key="1">
    <source>
        <dbReference type="ARBA" id="ARBA00025733"/>
    </source>
</evidence>
<name>X6L8Y0_RETFI</name>
<organism evidence="4 5">
    <name type="scientific">Reticulomyxa filosa</name>
    <dbReference type="NCBI Taxonomy" id="46433"/>
    <lineage>
        <taxon>Eukaryota</taxon>
        <taxon>Sar</taxon>
        <taxon>Rhizaria</taxon>
        <taxon>Retaria</taxon>
        <taxon>Foraminifera</taxon>
        <taxon>Monothalamids</taxon>
        <taxon>Reticulomyxidae</taxon>
        <taxon>Reticulomyxa</taxon>
    </lineage>
</organism>
<dbReference type="PANTHER" id="PTHR22932">
    <property type="entry name" value="TELOMERASE-BINDING PROTEIN P23 HSP90 CO-CHAPERONE"/>
    <property type="match status" value="1"/>
</dbReference>